<reference evidence="2" key="3">
    <citation type="submission" date="2015-04" db="UniProtKB">
        <authorList>
            <consortium name="EnsemblPlants"/>
        </authorList>
    </citation>
    <scope>IDENTIFICATION</scope>
    <source>
        <strain evidence="2">cv. Jemalong A17</strain>
    </source>
</reference>
<dbReference type="Proteomes" id="UP000002051">
    <property type="component" value="Unassembled WGS sequence"/>
</dbReference>
<evidence type="ECO:0000313" key="3">
    <source>
        <dbReference type="Proteomes" id="UP000002051"/>
    </source>
</evidence>
<accession>A0A072U3T8</accession>
<evidence type="ECO:0000313" key="1">
    <source>
        <dbReference type="EMBL" id="KEH23813.1"/>
    </source>
</evidence>
<gene>
    <name evidence="1" type="ordered locus">MTR_7g095490</name>
</gene>
<dbReference type="PaxDb" id="3880-AES64242"/>
<dbReference type="AlphaFoldDB" id="A0A072U3T8"/>
<organism evidence="1 3">
    <name type="scientific">Medicago truncatula</name>
    <name type="common">Barrel medic</name>
    <name type="synonym">Medicago tribuloides</name>
    <dbReference type="NCBI Taxonomy" id="3880"/>
    <lineage>
        <taxon>Eukaryota</taxon>
        <taxon>Viridiplantae</taxon>
        <taxon>Streptophyta</taxon>
        <taxon>Embryophyta</taxon>
        <taxon>Tracheophyta</taxon>
        <taxon>Spermatophyta</taxon>
        <taxon>Magnoliopsida</taxon>
        <taxon>eudicotyledons</taxon>
        <taxon>Gunneridae</taxon>
        <taxon>Pentapetalae</taxon>
        <taxon>rosids</taxon>
        <taxon>fabids</taxon>
        <taxon>Fabales</taxon>
        <taxon>Fabaceae</taxon>
        <taxon>Papilionoideae</taxon>
        <taxon>50 kb inversion clade</taxon>
        <taxon>NPAAA clade</taxon>
        <taxon>Hologalegina</taxon>
        <taxon>IRL clade</taxon>
        <taxon>Trifolieae</taxon>
        <taxon>Medicago</taxon>
    </lineage>
</organism>
<name>A0A072U3T8_MEDTR</name>
<dbReference type="EnsemblPlants" id="KEH23813">
    <property type="protein sequence ID" value="KEH23813"/>
    <property type="gene ID" value="MTR_7g095490"/>
</dbReference>
<keyword evidence="3" id="KW-1185">Reference proteome</keyword>
<dbReference type="HOGENOM" id="CLU_2561837_0_0_1"/>
<reference evidence="1 3" key="2">
    <citation type="journal article" date="2014" name="BMC Genomics">
        <title>An improved genome release (version Mt4.0) for the model legume Medicago truncatula.</title>
        <authorList>
            <person name="Tang H."/>
            <person name="Krishnakumar V."/>
            <person name="Bidwell S."/>
            <person name="Rosen B."/>
            <person name="Chan A."/>
            <person name="Zhou S."/>
            <person name="Gentzbittel L."/>
            <person name="Childs K.L."/>
            <person name="Yandell M."/>
            <person name="Gundlach H."/>
            <person name="Mayer K.F."/>
            <person name="Schwartz D.C."/>
            <person name="Town C.D."/>
        </authorList>
    </citation>
    <scope>GENOME REANNOTATION</scope>
    <source>
        <strain evidence="1">A17</strain>
        <strain evidence="2 3">cv. Jemalong A17</strain>
    </source>
</reference>
<sequence length="82" mass="9476">MDPKRVEDLVFFFGYINFRVRGWCPSPRQGRPSGSKSTYKGLKFPRQLNVEVFLDSLLPKFSLVVNCSRFHNSAVNCRGTFE</sequence>
<evidence type="ECO:0000313" key="2">
    <source>
        <dbReference type="EnsemblPlants" id="KEH23813"/>
    </source>
</evidence>
<proteinExistence type="predicted"/>
<reference evidence="1 3" key="1">
    <citation type="journal article" date="2011" name="Nature">
        <title>The Medicago genome provides insight into the evolution of rhizobial symbioses.</title>
        <authorList>
            <person name="Young N.D."/>
            <person name="Debelle F."/>
            <person name="Oldroyd G.E."/>
            <person name="Geurts R."/>
            <person name="Cannon S.B."/>
            <person name="Udvardi M.K."/>
            <person name="Benedito V.A."/>
            <person name="Mayer K.F."/>
            <person name="Gouzy J."/>
            <person name="Schoof H."/>
            <person name="Van de Peer Y."/>
            <person name="Proost S."/>
            <person name="Cook D.R."/>
            <person name="Meyers B.C."/>
            <person name="Spannagl M."/>
            <person name="Cheung F."/>
            <person name="De Mita S."/>
            <person name="Krishnakumar V."/>
            <person name="Gundlach H."/>
            <person name="Zhou S."/>
            <person name="Mudge J."/>
            <person name="Bharti A.K."/>
            <person name="Murray J.D."/>
            <person name="Naoumkina M.A."/>
            <person name="Rosen B."/>
            <person name="Silverstein K.A."/>
            <person name="Tang H."/>
            <person name="Rombauts S."/>
            <person name="Zhao P.X."/>
            <person name="Zhou P."/>
            <person name="Barbe V."/>
            <person name="Bardou P."/>
            <person name="Bechner M."/>
            <person name="Bellec A."/>
            <person name="Berger A."/>
            <person name="Berges H."/>
            <person name="Bidwell S."/>
            <person name="Bisseling T."/>
            <person name="Choisne N."/>
            <person name="Couloux A."/>
            <person name="Denny R."/>
            <person name="Deshpande S."/>
            <person name="Dai X."/>
            <person name="Doyle J.J."/>
            <person name="Dudez A.M."/>
            <person name="Farmer A.D."/>
            <person name="Fouteau S."/>
            <person name="Franken C."/>
            <person name="Gibelin C."/>
            <person name="Gish J."/>
            <person name="Goldstein S."/>
            <person name="Gonzalez A.J."/>
            <person name="Green P.J."/>
            <person name="Hallab A."/>
            <person name="Hartog M."/>
            <person name="Hua A."/>
            <person name="Humphray S.J."/>
            <person name="Jeong D.H."/>
            <person name="Jing Y."/>
            <person name="Jocker A."/>
            <person name="Kenton S.M."/>
            <person name="Kim D.J."/>
            <person name="Klee K."/>
            <person name="Lai H."/>
            <person name="Lang C."/>
            <person name="Lin S."/>
            <person name="Macmil S.L."/>
            <person name="Magdelenat G."/>
            <person name="Matthews L."/>
            <person name="McCorrison J."/>
            <person name="Monaghan E.L."/>
            <person name="Mun J.H."/>
            <person name="Najar F.Z."/>
            <person name="Nicholson C."/>
            <person name="Noirot C."/>
            <person name="O'Bleness M."/>
            <person name="Paule C.R."/>
            <person name="Poulain J."/>
            <person name="Prion F."/>
            <person name="Qin B."/>
            <person name="Qu C."/>
            <person name="Retzel E.F."/>
            <person name="Riddle C."/>
            <person name="Sallet E."/>
            <person name="Samain S."/>
            <person name="Samson N."/>
            <person name="Sanders I."/>
            <person name="Saurat O."/>
            <person name="Scarpelli C."/>
            <person name="Schiex T."/>
            <person name="Segurens B."/>
            <person name="Severin A.J."/>
            <person name="Sherrier D.J."/>
            <person name="Shi R."/>
            <person name="Sims S."/>
            <person name="Singer S.R."/>
            <person name="Sinharoy S."/>
            <person name="Sterck L."/>
            <person name="Viollet A."/>
            <person name="Wang B.B."/>
            <person name="Wang K."/>
            <person name="Wang M."/>
            <person name="Wang X."/>
            <person name="Warfsmann J."/>
            <person name="Weissenbach J."/>
            <person name="White D.D."/>
            <person name="White J.D."/>
            <person name="Wiley G.B."/>
            <person name="Wincker P."/>
            <person name="Xing Y."/>
            <person name="Yang L."/>
            <person name="Yao Z."/>
            <person name="Ying F."/>
            <person name="Zhai J."/>
            <person name="Zhou L."/>
            <person name="Zuber A."/>
            <person name="Denarie J."/>
            <person name="Dixon R.A."/>
            <person name="May G.D."/>
            <person name="Schwartz D.C."/>
            <person name="Rogers J."/>
            <person name="Quetier F."/>
            <person name="Town C.D."/>
            <person name="Roe B.A."/>
        </authorList>
    </citation>
    <scope>NUCLEOTIDE SEQUENCE [LARGE SCALE GENOMIC DNA]</scope>
    <source>
        <strain evidence="1">A17</strain>
        <strain evidence="2 3">cv. Jemalong A17</strain>
    </source>
</reference>
<protein>
    <submittedName>
        <fullName evidence="1 2">Uncharacterized protein</fullName>
    </submittedName>
</protein>
<dbReference type="EMBL" id="CM001223">
    <property type="protein sequence ID" value="KEH23813.1"/>
    <property type="molecule type" value="Genomic_DNA"/>
</dbReference>